<evidence type="ECO:0000313" key="18">
    <source>
        <dbReference type="EMBL" id="UQM99610.1"/>
    </source>
</evidence>
<dbReference type="EMBL" id="OK623363">
    <property type="protein sequence ID" value="UQM99610.1"/>
    <property type="molecule type" value="Viral_cRNA"/>
</dbReference>
<dbReference type="GO" id="GO:0055036">
    <property type="term" value="C:virion membrane"/>
    <property type="evidence" value="ECO:0007669"/>
    <property type="project" value="UniProtKB-SubCell"/>
</dbReference>
<feature type="compositionally biased region" description="Polar residues" evidence="16">
    <location>
        <begin position="876"/>
        <end position="899"/>
    </location>
</feature>
<dbReference type="Gene3D" id="2.120.10.10">
    <property type="match status" value="1"/>
</dbReference>
<evidence type="ECO:0000256" key="15">
    <source>
        <dbReference type="RuleBase" id="RU004216"/>
    </source>
</evidence>
<feature type="region of interest" description="Disordered" evidence="16">
    <location>
        <begin position="747"/>
        <end position="773"/>
    </location>
</feature>
<keyword evidence="10" id="KW-0735">Signal-anchor</keyword>
<gene>
    <name evidence="18" type="primary">G</name>
</gene>
<feature type="transmembrane region" description="Helical" evidence="17">
    <location>
        <begin position="54"/>
        <end position="78"/>
    </location>
</feature>
<evidence type="ECO:0000256" key="7">
    <source>
        <dbReference type="ARBA" id="ARBA00022844"/>
    </source>
</evidence>
<feature type="compositionally biased region" description="Polar residues" evidence="16">
    <location>
        <begin position="758"/>
        <end position="769"/>
    </location>
</feature>
<evidence type="ECO:0000256" key="6">
    <source>
        <dbReference type="ARBA" id="ARBA00022804"/>
    </source>
</evidence>
<dbReference type="GO" id="GO:0033644">
    <property type="term" value="C:host cell membrane"/>
    <property type="evidence" value="ECO:0007669"/>
    <property type="project" value="UniProtKB-SubCell"/>
</dbReference>
<evidence type="ECO:0000256" key="9">
    <source>
        <dbReference type="ARBA" id="ARBA00022879"/>
    </source>
</evidence>
<accession>A0AAE9KXC2</accession>
<evidence type="ECO:0000256" key="12">
    <source>
        <dbReference type="ARBA" id="ARBA00023136"/>
    </source>
</evidence>
<keyword evidence="6" id="KW-1161">Viral attachment to host cell</keyword>
<dbReference type="Pfam" id="PF00423">
    <property type="entry name" value="HN"/>
    <property type="match status" value="1"/>
</dbReference>
<evidence type="ECO:0000313" key="19">
    <source>
        <dbReference type="Proteomes" id="UP001268164"/>
    </source>
</evidence>
<sequence length="927" mass="103145">MASPSQNNRDSYIDRLDEYYGLKNRGNISGVTQKAETSRTRFQYSEFKTVCLNIASWIVGFSLTLAVFAGVVVLCVGFTSSRSLIKQTYERGLETIGEIEKIRNTIRDYLTPQVALINTVVSYTIPTILSQIRKDITSSISRSPTVVFEYQNNTCPKVPRPTHSIQYKEFNPDILTRCSQRGFSVQVDGDILIREMPSFIPTQTKVQSCSRMPSFSISPTIWAYSHSIMRAGCVDEGPSDQYFAVGIIDESWRDVPHFETLYSWYMNDNAHRKHCSVAAGEFGAWIGCVIVKTSFGIDFCTPGIQPLFIAYMDVYGRKRFWLYEEKDLSFRGQLNACYFAIGAGVVVEGRVYLPVQGATLGNETEGSYCYAPRCDRATNDECNQASALRYTCGRPIINGIISFDDDYTQKPQLKLIMFNRRSHWMGSEMRIIHNYNLGLSYIYTKSGSWHTWPQLGLINLKNPSQIVWVDNSAVSRPSWDTCPGGNSCPKQCVGGIYNDIYPLGRYYEFGATVYLDSNTQRIKPTIALVNTTSIFKSTLLTSANQLAAGSTTTCFVFMLKPWCVSIVELSPSIVGLYGILPFTYTLPLVCSSSYQTANQIVGDNRESIRINIPQRNQQAGTIVNLGELREQWPELRSEIPSLQYPSVFRSSSTDLFEYDNLVNPYYVRPPPAPTPVPQPTRDPLLIRYPPGYDPQDVQNAETKISEGFNAIKSSSTTREGRMQKREELAHVLMSTALALGAVNDVEREQLNERERDPNGTSTAGESDISSDIPDDKQLELKAAEEMKKAIVDAQEKLKNPVTRRAAENELSLKIVSILWKYTRERIPLHLRDKATFGVEGRDSPQAGSTETRNMIADQGSLIQGVPGVAVRPDNAASISTGQASGQVQNSSPGNLNIESESARAGEPGTPATETQIAFPESGAPGPS</sequence>
<keyword evidence="11 17" id="KW-1133">Transmembrane helix</keyword>
<evidence type="ECO:0000256" key="17">
    <source>
        <dbReference type="SAM" id="Phobius"/>
    </source>
</evidence>
<evidence type="ECO:0000256" key="13">
    <source>
        <dbReference type="ARBA" id="ARBA00023180"/>
    </source>
</evidence>
<keyword evidence="4" id="KW-0945">Host-virus interaction</keyword>
<dbReference type="GO" id="GO:0046789">
    <property type="term" value="F:host cell surface receptor binding"/>
    <property type="evidence" value="ECO:0007669"/>
    <property type="project" value="InterPro"/>
</dbReference>
<evidence type="ECO:0000256" key="3">
    <source>
        <dbReference type="ARBA" id="ARBA00022546"/>
    </source>
</evidence>
<dbReference type="InterPro" id="IPR036278">
    <property type="entry name" value="Sialidase_sf"/>
</dbReference>
<keyword evidence="7" id="KW-0946">Virion</keyword>
<dbReference type="SUPFAM" id="SSF50939">
    <property type="entry name" value="Sialidases"/>
    <property type="match status" value="1"/>
</dbReference>
<dbReference type="GO" id="GO:0046718">
    <property type="term" value="P:symbiont entry into host cell"/>
    <property type="evidence" value="ECO:0007669"/>
    <property type="project" value="UniProtKB-KW"/>
</dbReference>
<evidence type="ECO:0000256" key="11">
    <source>
        <dbReference type="ARBA" id="ARBA00022989"/>
    </source>
</evidence>
<keyword evidence="8" id="KW-1043">Host membrane</keyword>
<feature type="region of interest" description="Disordered" evidence="16">
    <location>
        <begin position="876"/>
        <end position="927"/>
    </location>
</feature>
<feature type="compositionally biased region" description="Basic and acidic residues" evidence="16">
    <location>
        <begin position="747"/>
        <end position="757"/>
    </location>
</feature>
<keyword evidence="19" id="KW-1185">Reference proteome</keyword>
<evidence type="ECO:0000256" key="10">
    <source>
        <dbReference type="ARBA" id="ARBA00022968"/>
    </source>
</evidence>
<comment type="similarity">
    <text evidence="15">Belongs to the paramyxoviruses hemagglutinin-neuraminidase family.</text>
</comment>
<evidence type="ECO:0000256" key="8">
    <source>
        <dbReference type="ARBA" id="ARBA00022870"/>
    </source>
</evidence>
<dbReference type="GO" id="GO:0019062">
    <property type="term" value="P:virion attachment to host cell"/>
    <property type="evidence" value="ECO:0007669"/>
    <property type="project" value="UniProtKB-KW"/>
</dbReference>
<dbReference type="GO" id="GO:0019031">
    <property type="term" value="C:viral envelope"/>
    <property type="evidence" value="ECO:0007669"/>
    <property type="project" value="UniProtKB-KW"/>
</dbReference>
<dbReference type="Proteomes" id="UP001268164">
    <property type="component" value="Segment"/>
</dbReference>
<evidence type="ECO:0000256" key="5">
    <source>
        <dbReference type="ARBA" id="ARBA00022692"/>
    </source>
</evidence>
<reference evidence="18" key="1">
    <citation type="journal article" date="2022" name="bioRxiv">
        <title>The characterization of multiple novel paramyxovirus species highlights the diverse nature of the subfamily Orthoparamyxovirinae.</title>
        <authorList>
            <person name="Vanmechelen B."/>
            <person name="Meurs S."/>
            <person name="Horemans M."/>
            <person name="Loosen A."/>
            <person name="Maes T.J."/>
            <person name="Laenen L."/>
            <person name="Vergote V."/>
            <person name="Koundouno F.R."/>
            <person name="Magassouba N."/>
            <person name="Konde M.K."/>
            <person name="Conde I.S."/>
            <person name="Carroll M.W."/>
            <person name="Maes P."/>
        </authorList>
    </citation>
    <scope>NUCLEOTIDE SEQUENCE</scope>
    <source>
        <strain evidence="18">GN/Meliandou/Mn/1/2018</strain>
    </source>
</reference>
<evidence type="ECO:0000256" key="16">
    <source>
        <dbReference type="SAM" id="MobiDB-lite"/>
    </source>
</evidence>
<dbReference type="InterPro" id="IPR000665">
    <property type="entry name" value="Hemagglutn/HN"/>
</dbReference>
<evidence type="ECO:0000256" key="4">
    <source>
        <dbReference type="ARBA" id="ARBA00022581"/>
    </source>
</evidence>
<evidence type="ECO:0000256" key="2">
    <source>
        <dbReference type="ARBA" id="ARBA00004597"/>
    </source>
</evidence>
<keyword evidence="13" id="KW-0325">Glycoprotein</keyword>
<comment type="subcellular location">
    <subcellularLocation>
        <location evidence="2">Host membrane</location>
        <topology evidence="2">Single-pass type II membrane protein</topology>
    </subcellularLocation>
    <subcellularLocation>
        <location evidence="1">Virion membrane</location>
        <topology evidence="1">Single-pass type II membrane protein</topology>
    </subcellularLocation>
</comment>
<keyword evidence="3 15" id="KW-0348">Hemagglutinin</keyword>
<name>A0AAE9KXC2_9MONO</name>
<keyword evidence="12 17" id="KW-0472">Membrane</keyword>
<protein>
    <submittedName>
        <fullName evidence="18">Cell attachment protein</fullName>
    </submittedName>
</protein>
<evidence type="ECO:0000256" key="14">
    <source>
        <dbReference type="ARBA" id="ARBA00023296"/>
    </source>
</evidence>
<proteinExistence type="inferred from homology"/>
<evidence type="ECO:0000256" key="1">
    <source>
        <dbReference type="ARBA" id="ARBA00004208"/>
    </source>
</evidence>
<organism evidence="18 19">
    <name type="scientific">memana virus</name>
    <dbReference type="NCBI Taxonomy" id="2940997"/>
    <lineage>
        <taxon>Viruses</taxon>
        <taxon>Riboviria</taxon>
        <taxon>Orthornavirae</taxon>
        <taxon>Negarnaviricota</taxon>
        <taxon>Haploviricotina</taxon>
        <taxon>Monjiviricetes</taxon>
        <taxon>Mononegavirales</taxon>
        <taxon>Paramyxoviridae</taxon>
        <taxon>Orthoparamyxovirinae</taxon>
        <taxon>Jeilongvirus</taxon>
        <taxon>Jeilongvirus gueckedouense</taxon>
    </lineage>
</organism>
<keyword evidence="5 17" id="KW-0812">Transmembrane</keyword>
<keyword evidence="9 15" id="KW-0261">Viral envelope protein</keyword>
<keyword evidence="14" id="KW-1160">Virus entry into host cell</keyword>